<gene>
    <name evidence="3" type="ORF">CTheo_4107</name>
</gene>
<feature type="compositionally biased region" description="Low complexity" evidence="1">
    <location>
        <begin position="334"/>
        <end position="348"/>
    </location>
</feature>
<comment type="caution">
    <text evidence="3">The sequence shown here is derived from an EMBL/GenBank/DDBJ whole genome shotgun (WGS) entry which is preliminary data.</text>
</comment>
<dbReference type="Proteomes" id="UP000383932">
    <property type="component" value="Unassembled WGS sequence"/>
</dbReference>
<feature type="region of interest" description="Disordered" evidence="1">
    <location>
        <begin position="258"/>
        <end position="449"/>
    </location>
</feature>
<name>A0A5N5QL46_9AGAM</name>
<feature type="compositionally biased region" description="Basic and acidic residues" evidence="1">
    <location>
        <begin position="273"/>
        <end position="289"/>
    </location>
</feature>
<dbReference type="EMBL" id="SSOP01000064">
    <property type="protein sequence ID" value="KAB5592460.1"/>
    <property type="molecule type" value="Genomic_DNA"/>
</dbReference>
<dbReference type="SUPFAM" id="SSF52113">
    <property type="entry name" value="BRCT domain"/>
    <property type="match status" value="1"/>
</dbReference>
<accession>A0A5N5QL46</accession>
<dbReference type="Pfam" id="PF16589">
    <property type="entry name" value="BRCT_2"/>
    <property type="match status" value="1"/>
</dbReference>
<feature type="domain" description="BRCT" evidence="2">
    <location>
        <begin position="51"/>
        <end position="114"/>
    </location>
</feature>
<feature type="region of interest" description="Disordered" evidence="1">
    <location>
        <begin position="166"/>
        <end position="188"/>
    </location>
</feature>
<feature type="compositionally biased region" description="Low complexity" evidence="1">
    <location>
        <begin position="142"/>
        <end position="153"/>
    </location>
</feature>
<evidence type="ECO:0000256" key="1">
    <source>
        <dbReference type="SAM" id="MobiDB-lite"/>
    </source>
</evidence>
<dbReference type="OrthoDB" id="3228799at2759"/>
<keyword evidence="4" id="KW-1185">Reference proteome</keyword>
<feature type="compositionally biased region" description="Pro residues" evidence="1">
    <location>
        <begin position="423"/>
        <end position="436"/>
    </location>
</feature>
<proteinExistence type="predicted"/>
<evidence type="ECO:0000313" key="3">
    <source>
        <dbReference type="EMBL" id="KAB5592460.1"/>
    </source>
</evidence>
<reference evidence="3 4" key="1">
    <citation type="journal article" date="2019" name="Fungal Biol. Biotechnol.">
        <title>Draft genome sequence of fastidious pathogen Ceratobasidium theobromae, which causes vascular-streak dieback in Theobroma cacao.</title>
        <authorList>
            <person name="Ali S.S."/>
            <person name="Asman A."/>
            <person name="Shao J."/>
            <person name="Firmansyah A.P."/>
            <person name="Susilo A.W."/>
            <person name="Rosmana A."/>
            <person name="McMahon P."/>
            <person name="Junaid M."/>
            <person name="Guest D."/>
            <person name="Kheng T.Y."/>
            <person name="Meinhardt L.W."/>
            <person name="Bailey B.A."/>
        </authorList>
    </citation>
    <scope>NUCLEOTIDE SEQUENCE [LARGE SCALE GENOMIC DNA]</scope>
    <source>
        <strain evidence="3 4">CT2</strain>
    </source>
</reference>
<feature type="compositionally biased region" description="Pro residues" evidence="1">
    <location>
        <begin position="354"/>
        <end position="366"/>
    </location>
</feature>
<organism evidence="3 4">
    <name type="scientific">Ceratobasidium theobromae</name>
    <dbReference type="NCBI Taxonomy" id="1582974"/>
    <lineage>
        <taxon>Eukaryota</taxon>
        <taxon>Fungi</taxon>
        <taxon>Dikarya</taxon>
        <taxon>Basidiomycota</taxon>
        <taxon>Agaricomycotina</taxon>
        <taxon>Agaricomycetes</taxon>
        <taxon>Cantharellales</taxon>
        <taxon>Ceratobasidiaceae</taxon>
        <taxon>Ceratobasidium</taxon>
    </lineage>
</organism>
<evidence type="ECO:0000313" key="4">
    <source>
        <dbReference type="Proteomes" id="UP000383932"/>
    </source>
</evidence>
<feature type="compositionally biased region" description="Low complexity" evidence="1">
    <location>
        <begin position="398"/>
        <end position="422"/>
    </location>
</feature>
<protein>
    <recommendedName>
        <fullName evidence="2">BRCT domain-containing protein</fullName>
    </recommendedName>
</protein>
<feature type="region of interest" description="Disordered" evidence="1">
    <location>
        <begin position="125"/>
        <end position="153"/>
    </location>
</feature>
<dbReference type="AlphaFoldDB" id="A0A5N5QL46"/>
<evidence type="ECO:0000259" key="2">
    <source>
        <dbReference type="PROSITE" id="PS50172"/>
    </source>
</evidence>
<dbReference type="Gene3D" id="3.40.50.10190">
    <property type="entry name" value="BRCT domain"/>
    <property type="match status" value="1"/>
</dbReference>
<sequence>MPMSWHESAMALPAMPFPVFKPRRTLELTDVFVDHFGAALPVFVHKDVAGRDALAQLVTQHGGELAPTMRHAVYLIVDPHTSDGQDAIDGYGDRPDKRVLRPEWIHLCAAQGRLAIAGDWAGCRLGRSPPRKRPADDPPDTAPKQPRTDPYYPYVVPAYYPPYPYYDPPAPPPPKKRNPRPPRQPNRPWTLEENIALYTFMTQHPAPTEREQATLVRRWAKETRPDRGRQSWVAHAFATSFKNWVKEYEAGNITANPADFAAPADADADAEADPDHDHDHDHDPDHDASPEFQPAPSTDFQAPQFPPQPQFGQPGPSYPPGHPHAQYVPPNGFPPAQFTPQPQYTPPTSVAPLQFPPNPTSPPDPPFSQFNEPQQQPDPDPNPVQETEPRSDESADVQAQPQASTPTATAPAGTAPGSTAPAGFPPIYPIVYPPAPSVSDAEPGKDTTA</sequence>
<dbReference type="InterPro" id="IPR036420">
    <property type="entry name" value="BRCT_dom_sf"/>
</dbReference>
<dbReference type="PROSITE" id="PS50172">
    <property type="entry name" value="BRCT"/>
    <property type="match status" value="1"/>
</dbReference>
<dbReference type="InterPro" id="IPR001357">
    <property type="entry name" value="BRCT_dom"/>
</dbReference>